<reference evidence="1" key="1">
    <citation type="submission" date="2014-09" db="EMBL/GenBank/DDBJ databases">
        <authorList>
            <person name="Magalhaes I.L.F."/>
            <person name="Oliveira U."/>
            <person name="Santos F.R."/>
            <person name="Vidigal T.H.D.A."/>
            <person name="Brescovit A.D."/>
            <person name="Santos A.J."/>
        </authorList>
    </citation>
    <scope>NUCLEOTIDE SEQUENCE</scope>
    <source>
        <tissue evidence="1">Shoot tissue taken approximately 20 cm above the soil surface</tissue>
    </source>
</reference>
<dbReference type="AlphaFoldDB" id="A0A0A9C4D9"/>
<name>A0A0A9C4D9_ARUDO</name>
<accession>A0A0A9C4D9</accession>
<evidence type="ECO:0000313" key="1">
    <source>
        <dbReference type="EMBL" id="JAD66407.1"/>
    </source>
</evidence>
<protein>
    <submittedName>
        <fullName evidence="1">Uncharacterized protein</fullName>
    </submittedName>
</protein>
<organism evidence="1">
    <name type="scientific">Arundo donax</name>
    <name type="common">Giant reed</name>
    <name type="synonym">Donax arundinaceus</name>
    <dbReference type="NCBI Taxonomy" id="35708"/>
    <lineage>
        <taxon>Eukaryota</taxon>
        <taxon>Viridiplantae</taxon>
        <taxon>Streptophyta</taxon>
        <taxon>Embryophyta</taxon>
        <taxon>Tracheophyta</taxon>
        <taxon>Spermatophyta</taxon>
        <taxon>Magnoliopsida</taxon>
        <taxon>Liliopsida</taxon>
        <taxon>Poales</taxon>
        <taxon>Poaceae</taxon>
        <taxon>PACMAD clade</taxon>
        <taxon>Arundinoideae</taxon>
        <taxon>Arundineae</taxon>
        <taxon>Arundo</taxon>
    </lineage>
</organism>
<dbReference type="EMBL" id="GBRH01231488">
    <property type="protein sequence ID" value="JAD66407.1"/>
    <property type="molecule type" value="Transcribed_RNA"/>
</dbReference>
<reference evidence="1" key="2">
    <citation type="journal article" date="2015" name="Data Brief">
        <title>Shoot transcriptome of the giant reed, Arundo donax.</title>
        <authorList>
            <person name="Barrero R.A."/>
            <person name="Guerrero F.D."/>
            <person name="Moolhuijzen P."/>
            <person name="Goolsby J.A."/>
            <person name="Tidwell J."/>
            <person name="Bellgard S.E."/>
            <person name="Bellgard M.I."/>
        </authorList>
    </citation>
    <scope>NUCLEOTIDE SEQUENCE</scope>
    <source>
        <tissue evidence="1">Shoot tissue taken approximately 20 cm above the soil surface</tissue>
    </source>
</reference>
<proteinExistence type="predicted"/>
<sequence>MLSPSLFTMRRQRIHFIWCGPQNPIQLQHNIKFDF</sequence>